<feature type="region of interest" description="Disordered" evidence="1">
    <location>
        <begin position="1"/>
        <end position="38"/>
    </location>
</feature>
<evidence type="ECO:0000313" key="2">
    <source>
        <dbReference type="EMBL" id="ACK65611.1"/>
    </source>
</evidence>
<proteinExistence type="predicted"/>
<organism evidence="2 3">
    <name type="scientific">Rippkaea orientalis (strain PCC 8801 / RF-1)</name>
    <name type="common">Cyanothece sp. (strain PCC 8801)</name>
    <dbReference type="NCBI Taxonomy" id="41431"/>
    <lineage>
        <taxon>Bacteria</taxon>
        <taxon>Bacillati</taxon>
        <taxon>Cyanobacteriota</taxon>
        <taxon>Cyanophyceae</taxon>
        <taxon>Oscillatoriophycideae</taxon>
        <taxon>Chroococcales</taxon>
        <taxon>Aphanothecaceae</taxon>
        <taxon>Rippkaea</taxon>
        <taxon>Rippkaea orientalis</taxon>
    </lineage>
</organism>
<dbReference type="KEGG" id="cyp:PCC8801_1558"/>
<name>B7JUR7_RIPO1</name>
<accession>B7JUR7</accession>
<dbReference type="EMBL" id="CP001287">
    <property type="protein sequence ID" value="ACK65611.1"/>
    <property type="molecule type" value="Genomic_DNA"/>
</dbReference>
<protein>
    <submittedName>
        <fullName evidence="2">Uncharacterized protein</fullName>
    </submittedName>
</protein>
<evidence type="ECO:0000313" key="3">
    <source>
        <dbReference type="Proteomes" id="UP000008204"/>
    </source>
</evidence>
<dbReference type="HOGENOM" id="CLU_3327071_0_0_3"/>
<reference evidence="3" key="1">
    <citation type="journal article" date="2011" name="MBio">
        <title>Novel metabolic attributes of the genus Cyanothece, comprising a group of unicellular nitrogen-fixing Cyanobacteria.</title>
        <authorList>
            <person name="Bandyopadhyay A."/>
            <person name="Elvitigala T."/>
            <person name="Welsh E."/>
            <person name="Stockel J."/>
            <person name="Liberton M."/>
            <person name="Min H."/>
            <person name="Sherman L.A."/>
            <person name="Pakrasi H.B."/>
        </authorList>
    </citation>
    <scope>NUCLEOTIDE SEQUENCE [LARGE SCALE GENOMIC DNA]</scope>
    <source>
        <strain evidence="3">PCC 8801</strain>
    </source>
</reference>
<gene>
    <name evidence="2" type="ordered locus">PCC8801_1558</name>
</gene>
<keyword evidence="3" id="KW-1185">Reference proteome</keyword>
<dbReference type="STRING" id="41431.PCC8801_1558"/>
<dbReference type="Proteomes" id="UP000008204">
    <property type="component" value="Chromosome"/>
</dbReference>
<dbReference type="AlphaFoldDB" id="B7JUR7"/>
<evidence type="ECO:0000256" key="1">
    <source>
        <dbReference type="SAM" id="MobiDB-lite"/>
    </source>
</evidence>
<sequence length="38" mass="4554">MINTLSFNKPFRKRLPRKQPLTLEQIEQEQSKLRQLGS</sequence>